<feature type="compositionally biased region" description="Polar residues" evidence="3">
    <location>
        <begin position="292"/>
        <end position="327"/>
    </location>
</feature>
<evidence type="ECO:0000256" key="1">
    <source>
        <dbReference type="ARBA" id="ARBA00022860"/>
    </source>
</evidence>
<dbReference type="Pfam" id="PF00612">
    <property type="entry name" value="IQ"/>
    <property type="match status" value="1"/>
</dbReference>
<evidence type="ECO:0000256" key="2">
    <source>
        <dbReference type="ARBA" id="ARBA00024341"/>
    </source>
</evidence>
<gene>
    <name evidence="4" type="ORF">Cni_G13088</name>
</gene>
<feature type="compositionally biased region" description="Basic residues" evidence="3">
    <location>
        <begin position="409"/>
        <end position="419"/>
    </location>
</feature>
<dbReference type="SMART" id="SM00015">
    <property type="entry name" value="IQ"/>
    <property type="match status" value="1"/>
</dbReference>
<dbReference type="PANTHER" id="PTHR32295">
    <property type="entry name" value="IQ-DOMAIN 5-RELATED"/>
    <property type="match status" value="1"/>
</dbReference>
<dbReference type="EMBL" id="CP136893">
    <property type="protein sequence ID" value="WOL04367.1"/>
    <property type="molecule type" value="Genomic_DNA"/>
</dbReference>
<feature type="region of interest" description="Disordered" evidence="3">
    <location>
        <begin position="353"/>
        <end position="419"/>
    </location>
</feature>
<organism evidence="4 5">
    <name type="scientific">Canna indica</name>
    <name type="common">Indian-shot</name>
    <dbReference type="NCBI Taxonomy" id="4628"/>
    <lineage>
        <taxon>Eukaryota</taxon>
        <taxon>Viridiplantae</taxon>
        <taxon>Streptophyta</taxon>
        <taxon>Embryophyta</taxon>
        <taxon>Tracheophyta</taxon>
        <taxon>Spermatophyta</taxon>
        <taxon>Magnoliopsida</taxon>
        <taxon>Liliopsida</taxon>
        <taxon>Zingiberales</taxon>
        <taxon>Cannaceae</taxon>
        <taxon>Canna</taxon>
    </lineage>
</organism>
<sequence length="419" mass="46962">MGKKGSWLFSAVKRVFMIPRCCKGDHDQSFSRSNSHSAYVAEEVVQLIKSLTITSPPTTPRRAVRMLPGRAMAATKIQAALRGYLARREFRAVRSLLRLKRLLDGNAAKSQTTQAVHCMETMVRVQSQIRSRRIRMAEENQALQRQLLRKCHKEIEEIKTGEEWNDSPRSKEQIAANLMKKKEAAMRRERTLAYAFSNQWKSSSRSLVPIYTDFKNPQWGWSWMERWMAASPLEHNNTKEINDNSSVTSASRSTIEQTTNGLDSRTECNQSMRTQKSSQPPSHQSPPRSKPASPTATAKKQVSSRVGQSNASDSSKSKQNVLQSSPRLDSERAKSPAAPRHLAYTSAKVVSRFHNQQDNKAGTIEKGPISPVKKTRSLPVADKKIVPSPAKTKSILSPKPAVSTVKGSSPRKNKRQAME</sequence>
<keyword evidence="1" id="KW-0112">Calmodulin-binding</keyword>
<dbReference type="Gene3D" id="1.20.5.190">
    <property type="match status" value="1"/>
</dbReference>
<evidence type="ECO:0000313" key="4">
    <source>
        <dbReference type="EMBL" id="WOL04367.1"/>
    </source>
</evidence>
<dbReference type="CDD" id="cd23767">
    <property type="entry name" value="IQCD"/>
    <property type="match status" value="1"/>
</dbReference>
<dbReference type="GO" id="GO:0005516">
    <property type="term" value="F:calmodulin binding"/>
    <property type="evidence" value="ECO:0007669"/>
    <property type="project" value="UniProtKB-KW"/>
</dbReference>
<protein>
    <submittedName>
        <fullName evidence="4">Protein IQ-DOMAIN 1-like</fullName>
    </submittedName>
</protein>
<dbReference type="PANTHER" id="PTHR32295:SF216">
    <property type="entry name" value="PROTEIN IQ-DOMAIN 3"/>
    <property type="match status" value="1"/>
</dbReference>
<comment type="similarity">
    <text evidence="2">Belongs to the IQD family.</text>
</comment>
<proteinExistence type="inferred from homology"/>
<dbReference type="Proteomes" id="UP001327560">
    <property type="component" value="Chromosome 4"/>
</dbReference>
<dbReference type="PROSITE" id="PS50096">
    <property type="entry name" value="IQ"/>
    <property type="match status" value="1"/>
</dbReference>
<accession>A0AAQ3KDB5</accession>
<feature type="region of interest" description="Disordered" evidence="3">
    <location>
        <begin position="237"/>
        <end position="340"/>
    </location>
</feature>
<keyword evidence="5" id="KW-1185">Reference proteome</keyword>
<evidence type="ECO:0000256" key="3">
    <source>
        <dbReference type="SAM" id="MobiDB-lite"/>
    </source>
</evidence>
<name>A0AAQ3KDB5_9LILI</name>
<dbReference type="InterPro" id="IPR000048">
    <property type="entry name" value="IQ_motif_EF-hand-BS"/>
</dbReference>
<feature type="compositionally biased region" description="Low complexity" evidence="3">
    <location>
        <begin position="275"/>
        <end position="291"/>
    </location>
</feature>
<evidence type="ECO:0000313" key="5">
    <source>
        <dbReference type="Proteomes" id="UP001327560"/>
    </source>
</evidence>
<dbReference type="AlphaFoldDB" id="A0AAQ3KDB5"/>
<feature type="compositionally biased region" description="Polar residues" evidence="3">
    <location>
        <begin position="243"/>
        <end position="274"/>
    </location>
</feature>
<reference evidence="4 5" key="1">
    <citation type="submission" date="2023-10" db="EMBL/GenBank/DDBJ databases">
        <title>Chromosome-scale genome assembly provides insights into flower coloration mechanisms of Canna indica.</title>
        <authorList>
            <person name="Li C."/>
        </authorList>
    </citation>
    <scope>NUCLEOTIDE SEQUENCE [LARGE SCALE GENOMIC DNA]</scope>
    <source>
        <tissue evidence="4">Flower</tissue>
    </source>
</reference>